<feature type="region of interest" description="Disordered" evidence="1">
    <location>
        <begin position="139"/>
        <end position="259"/>
    </location>
</feature>
<evidence type="ECO:0000256" key="1">
    <source>
        <dbReference type="SAM" id="MobiDB-lite"/>
    </source>
</evidence>
<feature type="compositionally biased region" description="Basic and acidic residues" evidence="1">
    <location>
        <begin position="143"/>
        <end position="152"/>
    </location>
</feature>
<name>A0ABP9LVK4_9MICO</name>
<dbReference type="RefSeq" id="WP_345506377.1">
    <property type="nucleotide sequence ID" value="NZ_BAABKZ010000001.1"/>
</dbReference>
<feature type="compositionally biased region" description="Low complexity" evidence="1">
    <location>
        <begin position="245"/>
        <end position="254"/>
    </location>
</feature>
<dbReference type="EMBL" id="BAABKZ010000001">
    <property type="protein sequence ID" value="GAA5086346.1"/>
    <property type="molecule type" value="Genomic_DNA"/>
</dbReference>
<protein>
    <submittedName>
        <fullName evidence="2">Uncharacterized protein</fullName>
    </submittedName>
</protein>
<organism evidence="2 3">
    <name type="scientific">Microbacterium yannicii</name>
    <dbReference type="NCBI Taxonomy" id="671622"/>
    <lineage>
        <taxon>Bacteria</taxon>
        <taxon>Bacillati</taxon>
        <taxon>Actinomycetota</taxon>
        <taxon>Actinomycetes</taxon>
        <taxon>Micrococcales</taxon>
        <taxon>Microbacteriaceae</taxon>
        <taxon>Microbacterium</taxon>
    </lineage>
</organism>
<accession>A0ABP9LVK4</accession>
<evidence type="ECO:0000313" key="3">
    <source>
        <dbReference type="Proteomes" id="UP001501407"/>
    </source>
</evidence>
<feature type="region of interest" description="Disordered" evidence="1">
    <location>
        <begin position="87"/>
        <end position="117"/>
    </location>
</feature>
<dbReference type="Proteomes" id="UP001501407">
    <property type="component" value="Unassembled WGS sequence"/>
</dbReference>
<feature type="compositionally biased region" description="Gly residues" evidence="1">
    <location>
        <begin position="157"/>
        <end position="196"/>
    </location>
</feature>
<proteinExistence type="predicted"/>
<keyword evidence="3" id="KW-1185">Reference proteome</keyword>
<dbReference type="Gene3D" id="1.10.287.1060">
    <property type="entry name" value="ESAT-6-like"/>
    <property type="match status" value="1"/>
</dbReference>
<comment type="caution">
    <text evidence="2">The sequence shown here is derived from an EMBL/GenBank/DDBJ whole genome shotgun (WGS) entry which is preliminary data.</text>
</comment>
<reference evidence="3" key="1">
    <citation type="journal article" date="2019" name="Int. J. Syst. Evol. Microbiol.">
        <title>The Global Catalogue of Microorganisms (GCM) 10K type strain sequencing project: providing services to taxonomists for standard genome sequencing and annotation.</title>
        <authorList>
            <consortium name="The Broad Institute Genomics Platform"/>
            <consortium name="The Broad Institute Genome Sequencing Center for Infectious Disease"/>
            <person name="Wu L."/>
            <person name="Ma J."/>
        </authorList>
    </citation>
    <scope>NUCLEOTIDE SEQUENCE [LARGE SCALE GENOMIC DNA]</scope>
    <source>
        <strain evidence="3">JCM 18959</strain>
    </source>
</reference>
<gene>
    <name evidence="2" type="ORF">GCM10025760_06250</name>
</gene>
<feature type="region of interest" description="Disordered" evidence="1">
    <location>
        <begin position="1"/>
        <end position="66"/>
    </location>
</feature>
<evidence type="ECO:0000313" key="2">
    <source>
        <dbReference type="EMBL" id="GAA5086346.1"/>
    </source>
</evidence>
<sequence>MTPRDGPAAGGVLRDGSGFWLGEGWRTDAGEPAPAAASMGNSPHGTAETPAATLPSARSRADPGESMAYYGADIGELREFARQLSAGSDSLENARRALQSSVTSAPWRGPDGEELRSRWSSELAPALVEVAGSLRTAAQRIRANADDQERTSTDSGGPHGGGSQGGGSHGGGGSQGGGSHSGGSGAGSSGAGGSDAGGDDAQGGPKVTIKGGSESGSDNGLPGSPATEGSGSKIGGGVTYDPETGETTSSGSGSLQDWMKTTDGSKISFGVKGGAEYTTGEKSGDGFTTYTSKSDVSIGVEGGISKNGTGVSGGYSTGLTSEYQVKIPDSAGDVDPGSINPFDPRSMPVGSSVTMNGGDYTKTDLNAAYHHIAIESSVKDASGVSSVIERVDDSTVRVTAGPTEALTNSAGLGVDFDAIKAMLSGSTTMGGQSLRTADFDLSTTEGQAAYDRYLVTGELPSDPSAGVSGTTRIERLDYDSTAKAGFDTPVGGAEVQLGQNTGSKVMTTYPDGTSEQLTTANYGETGDFRMQQTYDSSGAEDMSARTYTYEVTANDLTAQYLNSGDWFPQSAVPGQVSAGDTVALTFTEAQMDRLAQYAAGADPLGDAYGLSGEKVSAFELAAILARTSSDEQRLIENISQIYQSR</sequence>